<evidence type="ECO:0008006" key="10">
    <source>
        <dbReference type="Google" id="ProtNLM"/>
    </source>
</evidence>
<dbReference type="SUPFAM" id="SSF88659">
    <property type="entry name" value="Sigma3 and sigma4 domains of RNA polymerase sigma factors"/>
    <property type="match status" value="1"/>
</dbReference>
<gene>
    <name evidence="8" type="ORF">COV59_05825</name>
</gene>
<evidence type="ECO:0000256" key="5">
    <source>
        <dbReference type="ARBA" id="ARBA00023163"/>
    </source>
</evidence>
<proteinExistence type="inferred from homology"/>
<evidence type="ECO:0000256" key="4">
    <source>
        <dbReference type="ARBA" id="ARBA00023125"/>
    </source>
</evidence>
<evidence type="ECO:0000259" key="6">
    <source>
        <dbReference type="Pfam" id="PF04542"/>
    </source>
</evidence>
<comment type="similarity">
    <text evidence="1">Belongs to the sigma-70 factor family. ECF subfamily.</text>
</comment>
<comment type="caution">
    <text evidence="8">The sequence shown here is derived from an EMBL/GenBank/DDBJ whole genome shotgun (WGS) entry which is preliminary data.</text>
</comment>
<dbReference type="SUPFAM" id="SSF88946">
    <property type="entry name" value="Sigma2 domain of RNA polymerase sigma factors"/>
    <property type="match status" value="1"/>
</dbReference>
<accession>A0A2H0N459</accession>
<dbReference type="NCBIfam" id="TIGR02937">
    <property type="entry name" value="sigma70-ECF"/>
    <property type="match status" value="1"/>
</dbReference>
<dbReference type="EMBL" id="PCWN01000011">
    <property type="protein sequence ID" value="PIR03673.1"/>
    <property type="molecule type" value="Genomic_DNA"/>
</dbReference>
<dbReference type="AlphaFoldDB" id="A0A2H0N459"/>
<dbReference type="InterPro" id="IPR014284">
    <property type="entry name" value="RNA_pol_sigma-70_dom"/>
</dbReference>
<dbReference type="InterPro" id="IPR013324">
    <property type="entry name" value="RNA_pol_sigma_r3/r4-like"/>
</dbReference>
<keyword evidence="5" id="KW-0804">Transcription</keyword>
<evidence type="ECO:0000313" key="9">
    <source>
        <dbReference type="Proteomes" id="UP000229600"/>
    </source>
</evidence>
<dbReference type="Proteomes" id="UP000229600">
    <property type="component" value="Unassembled WGS sequence"/>
</dbReference>
<evidence type="ECO:0000259" key="7">
    <source>
        <dbReference type="Pfam" id="PF08281"/>
    </source>
</evidence>
<keyword evidence="3" id="KW-0731">Sigma factor</keyword>
<dbReference type="InterPro" id="IPR039425">
    <property type="entry name" value="RNA_pol_sigma-70-like"/>
</dbReference>
<dbReference type="Pfam" id="PF04542">
    <property type="entry name" value="Sigma70_r2"/>
    <property type="match status" value="1"/>
</dbReference>
<evidence type="ECO:0000256" key="1">
    <source>
        <dbReference type="ARBA" id="ARBA00010641"/>
    </source>
</evidence>
<keyword evidence="2" id="KW-0805">Transcription regulation</keyword>
<dbReference type="Gene3D" id="1.10.1740.10">
    <property type="match status" value="1"/>
</dbReference>
<feature type="domain" description="RNA polymerase sigma-70 region 2" evidence="6">
    <location>
        <begin position="26"/>
        <end position="94"/>
    </location>
</feature>
<feature type="domain" description="RNA polymerase sigma factor 70 region 4 type 2" evidence="7">
    <location>
        <begin position="123"/>
        <end position="174"/>
    </location>
</feature>
<dbReference type="PANTHER" id="PTHR43133:SF8">
    <property type="entry name" value="RNA POLYMERASE SIGMA FACTOR HI_1459-RELATED"/>
    <property type="match status" value="1"/>
</dbReference>
<dbReference type="CDD" id="cd06171">
    <property type="entry name" value="Sigma70_r4"/>
    <property type="match status" value="1"/>
</dbReference>
<dbReference type="Gene3D" id="1.10.10.10">
    <property type="entry name" value="Winged helix-like DNA-binding domain superfamily/Winged helix DNA-binding domain"/>
    <property type="match status" value="1"/>
</dbReference>
<sequence length="179" mass="21044">MKDKIQEKKLLYKIVVHKDAEAFGSLYDVYVERIYRFVFYKVGTREDTEDLVSDIFLKTWNYLVSNKNTEVRSFSGLVYKVARNAVIDLYRKRANSKEHPIEHALGVEDSQFEKNEQKQEVAEILVLVRRLKSDYQEIILLRFVEELSIKEIAKILDKSSTSVRVTLHRALKKLKELSS</sequence>
<name>A0A2H0N459_9BACT</name>
<dbReference type="GO" id="GO:0003677">
    <property type="term" value="F:DNA binding"/>
    <property type="evidence" value="ECO:0007669"/>
    <property type="project" value="UniProtKB-KW"/>
</dbReference>
<dbReference type="GO" id="GO:0006352">
    <property type="term" value="P:DNA-templated transcription initiation"/>
    <property type="evidence" value="ECO:0007669"/>
    <property type="project" value="InterPro"/>
</dbReference>
<dbReference type="InterPro" id="IPR013249">
    <property type="entry name" value="RNA_pol_sigma70_r4_t2"/>
</dbReference>
<dbReference type="PANTHER" id="PTHR43133">
    <property type="entry name" value="RNA POLYMERASE ECF-TYPE SIGMA FACTO"/>
    <property type="match status" value="1"/>
</dbReference>
<organism evidence="8 9">
    <name type="scientific">Candidatus Magasanikbacteria bacterium CG11_big_fil_rev_8_21_14_0_20_39_34</name>
    <dbReference type="NCBI Taxonomy" id="1974653"/>
    <lineage>
        <taxon>Bacteria</taxon>
        <taxon>Candidatus Magasanikiibacteriota</taxon>
    </lineage>
</organism>
<protein>
    <recommendedName>
        <fullName evidence="10">RNA polymerase subunit sigma-24</fullName>
    </recommendedName>
</protein>
<dbReference type="Pfam" id="PF08281">
    <property type="entry name" value="Sigma70_r4_2"/>
    <property type="match status" value="1"/>
</dbReference>
<evidence type="ECO:0000256" key="3">
    <source>
        <dbReference type="ARBA" id="ARBA00023082"/>
    </source>
</evidence>
<dbReference type="InterPro" id="IPR007627">
    <property type="entry name" value="RNA_pol_sigma70_r2"/>
</dbReference>
<reference evidence="8 9" key="1">
    <citation type="submission" date="2017-09" db="EMBL/GenBank/DDBJ databases">
        <title>Depth-based differentiation of microbial function through sediment-hosted aquifers and enrichment of novel symbionts in the deep terrestrial subsurface.</title>
        <authorList>
            <person name="Probst A.J."/>
            <person name="Ladd B."/>
            <person name="Jarett J.K."/>
            <person name="Geller-Mcgrath D.E."/>
            <person name="Sieber C.M."/>
            <person name="Emerson J.B."/>
            <person name="Anantharaman K."/>
            <person name="Thomas B.C."/>
            <person name="Malmstrom R."/>
            <person name="Stieglmeier M."/>
            <person name="Klingl A."/>
            <person name="Woyke T."/>
            <person name="Ryan C.M."/>
            <person name="Banfield J.F."/>
        </authorList>
    </citation>
    <scope>NUCLEOTIDE SEQUENCE [LARGE SCALE GENOMIC DNA]</scope>
    <source>
        <strain evidence="8">CG11_big_fil_rev_8_21_14_0_20_39_34</strain>
    </source>
</reference>
<dbReference type="InterPro" id="IPR036388">
    <property type="entry name" value="WH-like_DNA-bd_sf"/>
</dbReference>
<dbReference type="InterPro" id="IPR013325">
    <property type="entry name" value="RNA_pol_sigma_r2"/>
</dbReference>
<dbReference type="GO" id="GO:0016987">
    <property type="term" value="F:sigma factor activity"/>
    <property type="evidence" value="ECO:0007669"/>
    <property type="project" value="UniProtKB-KW"/>
</dbReference>
<evidence type="ECO:0000313" key="8">
    <source>
        <dbReference type="EMBL" id="PIR03673.1"/>
    </source>
</evidence>
<keyword evidence="4" id="KW-0238">DNA-binding</keyword>
<evidence type="ECO:0000256" key="2">
    <source>
        <dbReference type="ARBA" id="ARBA00023015"/>
    </source>
</evidence>